<dbReference type="InterPro" id="IPR052366">
    <property type="entry name" value="GTP_Pyrophosphokinase"/>
</dbReference>
<dbReference type="PANTHER" id="PTHR47837">
    <property type="entry name" value="GTP PYROPHOSPHOKINASE YJBM"/>
    <property type="match status" value="1"/>
</dbReference>
<dbReference type="RefSeq" id="WP_376852477.1">
    <property type="nucleotide sequence ID" value="NZ_JBHSMF010000013.1"/>
</dbReference>
<sequence>MAQTESLFPGGSKKRVNRAGSAVRDGTATEEDLGVIDEWRAAHRGVLNTFQAILRNRTRDTGIAVAQRHKRKRTIFDKLLRFPQMQLARMDDVAGCRLIFRRLKDLYAFRDDFHRARFNHKRRNDLDKYDYIKQPKDTGYRGVHDIYEYDVNSDVGKGLAGLYVEIQYRTLVQHAWATAVEVIGFVTESQPKFQKGDHRYERAMALASEVLARAHEGSKGPVPDLSDRELVKEFLALDGELHLLRMLRGLNATDKAVSAKRNAILIMSATGELEVKMYREAPDALRALFELEKEMPDRDIVLVRADTSDEVRIAFRNYFSDARDFIKLIEDGCAKLTQPRTRRHLPAKASRKRGR</sequence>
<reference evidence="4" key="1">
    <citation type="journal article" date="2019" name="Int. J. Syst. Evol. Microbiol.">
        <title>The Global Catalogue of Microorganisms (GCM) 10K type strain sequencing project: providing services to taxonomists for standard genome sequencing and annotation.</title>
        <authorList>
            <consortium name="The Broad Institute Genomics Platform"/>
            <consortium name="The Broad Institute Genome Sequencing Center for Infectious Disease"/>
            <person name="Wu L."/>
            <person name="Ma J."/>
        </authorList>
    </citation>
    <scope>NUCLEOTIDE SEQUENCE [LARGE SCALE GENOMIC DNA]</scope>
    <source>
        <strain evidence="4">CCUG 57401</strain>
    </source>
</reference>
<dbReference type="Gene3D" id="3.30.460.10">
    <property type="entry name" value="Beta Polymerase, domain 2"/>
    <property type="match status" value="1"/>
</dbReference>
<evidence type="ECO:0000259" key="2">
    <source>
        <dbReference type="SMART" id="SM00954"/>
    </source>
</evidence>
<comment type="caution">
    <text evidence="3">The sequence shown here is derived from an EMBL/GenBank/DDBJ whole genome shotgun (WGS) entry which is preliminary data.</text>
</comment>
<gene>
    <name evidence="3" type="ORF">ACFPOE_21965</name>
</gene>
<dbReference type="EMBL" id="JBHSMF010000013">
    <property type="protein sequence ID" value="MFC5500225.1"/>
    <property type="molecule type" value="Genomic_DNA"/>
</dbReference>
<organism evidence="3 4">
    <name type="scientific">Caenimonas terrae</name>
    <dbReference type="NCBI Taxonomy" id="696074"/>
    <lineage>
        <taxon>Bacteria</taxon>
        <taxon>Pseudomonadati</taxon>
        <taxon>Pseudomonadota</taxon>
        <taxon>Betaproteobacteria</taxon>
        <taxon>Burkholderiales</taxon>
        <taxon>Comamonadaceae</taxon>
        <taxon>Caenimonas</taxon>
    </lineage>
</organism>
<dbReference type="Proteomes" id="UP001596037">
    <property type="component" value="Unassembled WGS sequence"/>
</dbReference>
<feature type="domain" description="RelA/SpoT" evidence="2">
    <location>
        <begin position="67"/>
        <end position="191"/>
    </location>
</feature>
<evidence type="ECO:0000256" key="1">
    <source>
        <dbReference type="SAM" id="MobiDB-lite"/>
    </source>
</evidence>
<evidence type="ECO:0000313" key="3">
    <source>
        <dbReference type="EMBL" id="MFC5500225.1"/>
    </source>
</evidence>
<dbReference type="InterPro" id="IPR007685">
    <property type="entry name" value="RelA_SpoT"/>
</dbReference>
<dbReference type="SMART" id="SM00954">
    <property type="entry name" value="RelA_SpoT"/>
    <property type="match status" value="1"/>
</dbReference>
<feature type="region of interest" description="Disordered" evidence="1">
    <location>
        <begin position="1"/>
        <end position="23"/>
    </location>
</feature>
<dbReference type="InterPro" id="IPR043519">
    <property type="entry name" value="NT_sf"/>
</dbReference>
<dbReference type="SUPFAM" id="SSF81301">
    <property type="entry name" value="Nucleotidyltransferase"/>
    <property type="match status" value="1"/>
</dbReference>
<accession>A0ABW0NHV4</accession>
<keyword evidence="4" id="KW-1185">Reference proteome</keyword>
<dbReference type="CDD" id="cd05399">
    <property type="entry name" value="NT_Rel-Spo_like"/>
    <property type="match status" value="1"/>
</dbReference>
<name>A0ABW0NHV4_9BURK</name>
<dbReference type="PANTHER" id="PTHR47837:SF1">
    <property type="entry name" value="GTP PYROPHOSPHOKINASE YJBM"/>
    <property type="match status" value="1"/>
</dbReference>
<protein>
    <submittedName>
        <fullName evidence="3">RelA/SpoT domain-containing protein</fullName>
    </submittedName>
</protein>
<proteinExistence type="predicted"/>
<evidence type="ECO:0000313" key="4">
    <source>
        <dbReference type="Proteomes" id="UP001596037"/>
    </source>
</evidence>
<dbReference type="Pfam" id="PF04607">
    <property type="entry name" value="RelA_SpoT"/>
    <property type="match status" value="1"/>
</dbReference>